<accession>A0A6C0ATC1</accession>
<dbReference type="AlphaFoldDB" id="A0A6C0ATC1"/>
<reference evidence="1" key="1">
    <citation type="journal article" date="2020" name="Nature">
        <title>Giant virus diversity and host interactions through global metagenomics.</title>
        <authorList>
            <person name="Schulz F."/>
            <person name="Roux S."/>
            <person name="Paez-Espino D."/>
            <person name="Jungbluth S."/>
            <person name="Walsh D.A."/>
            <person name="Denef V.J."/>
            <person name="McMahon K.D."/>
            <person name="Konstantinidis K.T."/>
            <person name="Eloe-Fadrosh E.A."/>
            <person name="Kyrpides N.C."/>
            <person name="Woyke T."/>
        </authorList>
    </citation>
    <scope>NUCLEOTIDE SEQUENCE</scope>
    <source>
        <strain evidence="1">GVMAG-S-1103017-74</strain>
    </source>
</reference>
<dbReference type="EMBL" id="MN740865">
    <property type="protein sequence ID" value="QHS83054.1"/>
    <property type="molecule type" value="Genomic_DNA"/>
</dbReference>
<sequence>MTDSAATVRVHCAVDDVHLDVPRAACEHIGFIAELITLGHDEDGDEAGGAYTVYERSEDVQAVLDFVALHMKHPVPHKDLYGPSRLDTAAIEAERLAYDAVEDAASAADAQGSAASGAGVMSAADAAAPVGKRTVLKRYAKVLPATKDLHAWGLPKWTVEWLEDMPTPRMFELVVVAEALGCDAMSSALCAKLAALLTCIPEHVQVELTKDIDVPDNMEDDPDADWSMHEFLGHTDKDRSIYEDDGPEVPHEYKPWPGRVYAHADYWKALRATPSGLFRTIVCMT</sequence>
<evidence type="ECO:0000313" key="1">
    <source>
        <dbReference type="EMBL" id="QHS83054.1"/>
    </source>
</evidence>
<organism evidence="1">
    <name type="scientific">viral metagenome</name>
    <dbReference type="NCBI Taxonomy" id="1070528"/>
    <lineage>
        <taxon>unclassified sequences</taxon>
        <taxon>metagenomes</taxon>
        <taxon>organismal metagenomes</taxon>
    </lineage>
</organism>
<proteinExistence type="predicted"/>
<name>A0A6C0ATC1_9ZZZZ</name>
<protein>
    <submittedName>
        <fullName evidence="1">Uncharacterized protein</fullName>
    </submittedName>
</protein>